<reference evidence="1 2" key="1">
    <citation type="submission" date="2019-03" db="EMBL/GenBank/DDBJ databases">
        <title>Genomic Encyclopedia of Type Strains, Phase IV (KMG-IV): sequencing the most valuable type-strain genomes for metagenomic binning, comparative biology and taxonomic classification.</title>
        <authorList>
            <person name="Goeker M."/>
        </authorList>
    </citation>
    <scope>NUCLEOTIDE SEQUENCE [LARGE SCALE GENOMIC DNA]</scope>
    <source>
        <strain evidence="1 2">DSM 45934</strain>
    </source>
</reference>
<proteinExistence type="predicted"/>
<evidence type="ECO:0000313" key="2">
    <source>
        <dbReference type="Proteomes" id="UP000295680"/>
    </source>
</evidence>
<dbReference type="Proteomes" id="UP000295680">
    <property type="component" value="Unassembled WGS sequence"/>
</dbReference>
<organism evidence="1 2">
    <name type="scientific">Actinocrispum wychmicini</name>
    <dbReference type="NCBI Taxonomy" id="1213861"/>
    <lineage>
        <taxon>Bacteria</taxon>
        <taxon>Bacillati</taxon>
        <taxon>Actinomycetota</taxon>
        <taxon>Actinomycetes</taxon>
        <taxon>Pseudonocardiales</taxon>
        <taxon>Pseudonocardiaceae</taxon>
        <taxon>Actinocrispum</taxon>
    </lineage>
</organism>
<sequence>MPVSDVWSGLVMEGLLLEVRGIRRAFALEPRRGFRHRVGEIGRVGHGVDEVAELLAGLVIGGGKAALSLRAQYSCSASSRGRSSSRVWVVRSSQVNRWNRAIRCAALSPSSMLLAANWCRARGGFPFRGTGCRALRGLPRLPDVRASVLVDGAKVAAATRWAGSLARDVGVVVERGGVRAGVRQRGLALLQTGAAGFRDGVERVPGAVRGDLVRVRGRQRPAASVVTR</sequence>
<comment type="caution">
    <text evidence="1">The sequence shown here is derived from an EMBL/GenBank/DDBJ whole genome shotgun (WGS) entry which is preliminary data.</text>
</comment>
<dbReference type="EMBL" id="SLWS01000004">
    <property type="protein sequence ID" value="TCO59359.1"/>
    <property type="molecule type" value="Genomic_DNA"/>
</dbReference>
<keyword evidence="2" id="KW-1185">Reference proteome</keyword>
<name>A0A4R2JRA4_9PSEU</name>
<accession>A0A4R2JRA4</accession>
<gene>
    <name evidence="1" type="ORF">EV192_104200</name>
</gene>
<evidence type="ECO:0000313" key="1">
    <source>
        <dbReference type="EMBL" id="TCO59359.1"/>
    </source>
</evidence>
<dbReference type="AlphaFoldDB" id="A0A4R2JRA4"/>
<protein>
    <submittedName>
        <fullName evidence="1">Uncharacterized protein</fullName>
    </submittedName>
</protein>